<evidence type="ECO:0000256" key="1">
    <source>
        <dbReference type="PROSITE-ProRule" id="PRU00047"/>
    </source>
</evidence>
<dbReference type="InterPro" id="IPR021109">
    <property type="entry name" value="Peptidase_aspartic_dom_sf"/>
</dbReference>
<name>A0A0C2I9J3_THEKT</name>
<protein>
    <recommendedName>
        <fullName evidence="2">CCHC-type domain-containing protein</fullName>
    </recommendedName>
</protein>
<evidence type="ECO:0000313" key="4">
    <source>
        <dbReference type="Proteomes" id="UP000031668"/>
    </source>
</evidence>
<dbReference type="Proteomes" id="UP000031668">
    <property type="component" value="Unassembled WGS sequence"/>
</dbReference>
<dbReference type="Gene3D" id="2.40.70.10">
    <property type="entry name" value="Acid Proteases"/>
    <property type="match status" value="1"/>
</dbReference>
<dbReference type="SUPFAM" id="SSF50630">
    <property type="entry name" value="Acid proteases"/>
    <property type="match status" value="1"/>
</dbReference>
<dbReference type="AlphaFoldDB" id="A0A0C2I9J3"/>
<evidence type="ECO:0000259" key="2">
    <source>
        <dbReference type="PROSITE" id="PS50158"/>
    </source>
</evidence>
<dbReference type="EMBL" id="JWZT01005174">
    <property type="protein sequence ID" value="KII61943.1"/>
    <property type="molecule type" value="Genomic_DNA"/>
</dbReference>
<dbReference type="InterPro" id="IPR036875">
    <property type="entry name" value="Znf_CCHC_sf"/>
</dbReference>
<proteinExistence type="predicted"/>
<dbReference type="Gene3D" id="4.10.60.10">
    <property type="entry name" value="Zinc finger, CCHC-type"/>
    <property type="match status" value="1"/>
</dbReference>
<evidence type="ECO:0000313" key="3">
    <source>
        <dbReference type="EMBL" id="KII61943.1"/>
    </source>
</evidence>
<dbReference type="PROSITE" id="PS50158">
    <property type="entry name" value="ZF_CCHC"/>
    <property type="match status" value="1"/>
</dbReference>
<dbReference type="PANTHER" id="PTHR37984">
    <property type="entry name" value="PROTEIN CBG26694"/>
    <property type="match status" value="1"/>
</dbReference>
<dbReference type="GO" id="GO:0008270">
    <property type="term" value="F:zinc ion binding"/>
    <property type="evidence" value="ECO:0007669"/>
    <property type="project" value="UniProtKB-KW"/>
</dbReference>
<dbReference type="PANTHER" id="PTHR37984:SF13">
    <property type="entry name" value="RIBONUCLEASE H"/>
    <property type="match status" value="1"/>
</dbReference>
<keyword evidence="1" id="KW-0863">Zinc-finger</keyword>
<dbReference type="SUPFAM" id="SSF56672">
    <property type="entry name" value="DNA/RNA polymerases"/>
    <property type="match status" value="1"/>
</dbReference>
<gene>
    <name evidence="3" type="ORF">RF11_06952</name>
</gene>
<dbReference type="GO" id="GO:0003676">
    <property type="term" value="F:nucleic acid binding"/>
    <property type="evidence" value="ECO:0007669"/>
    <property type="project" value="InterPro"/>
</dbReference>
<sequence length="464" mass="52116">MLGKLDEYVLGESWTEYMERFRIFTKINKIEVADQVGLLLAAIGRKTYSILRSLANGKTPSELELKSIEKILGDHFSPAPLVISERFNFLSLSQAEGETLKDFSLCLHNASETCDFGLFLDEALRDKFIHGLRDTAKNIRPSLLMETQLTFKEAVKKAMKIEAASKDASKMEDGGGVNLVKKENTPQKLRKGCCHCGRKGHEEMSCYFKEATCHNCGKKGHIKAVCPVSKSRGKDKPNEIDSNKANVVKINGLGCKLEIDTGSPVTILSMTDFERLNCGLKPTQTKFRSYSGHEICPVGASDVMVDFRGMRKYLRLFVCEGGPNLMGRDWLKELYPNGSMKIFHLSTDDQIELIKEKHATVFSDGFGILKNIKESIVRKPNAVPPFSRARPVSLTRKKLIEQKFDELRMGCTYSVPPKKDGSVRVYADLSNDLNKQIVIDSYPIPMINDLFTKLNRRKNVLSSI</sequence>
<dbReference type="InterPro" id="IPR001878">
    <property type="entry name" value="Znf_CCHC"/>
</dbReference>
<feature type="domain" description="CCHC-type" evidence="2">
    <location>
        <begin position="213"/>
        <end position="227"/>
    </location>
</feature>
<keyword evidence="4" id="KW-1185">Reference proteome</keyword>
<comment type="caution">
    <text evidence="3">The sequence shown here is derived from an EMBL/GenBank/DDBJ whole genome shotgun (WGS) entry which is preliminary data.</text>
</comment>
<accession>A0A0C2I9J3</accession>
<dbReference type="OMA" id="MGATINS"/>
<dbReference type="InterPro" id="IPR043502">
    <property type="entry name" value="DNA/RNA_pol_sf"/>
</dbReference>
<dbReference type="OrthoDB" id="5983777at2759"/>
<organism evidence="3 4">
    <name type="scientific">Thelohanellus kitauei</name>
    <name type="common">Myxosporean</name>
    <dbReference type="NCBI Taxonomy" id="669202"/>
    <lineage>
        <taxon>Eukaryota</taxon>
        <taxon>Metazoa</taxon>
        <taxon>Cnidaria</taxon>
        <taxon>Myxozoa</taxon>
        <taxon>Myxosporea</taxon>
        <taxon>Bivalvulida</taxon>
        <taxon>Platysporina</taxon>
        <taxon>Myxobolidae</taxon>
        <taxon>Thelohanellus</taxon>
    </lineage>
</organism>
<dbReference type="Gene3D" id="3.30.70.270">
    <property type="match status" value="1"/>
</dbReference>
<keyword evidence="1" id="KW-0479">Metal-binding</keyword>
<dbReference type="SUPFAM" id="SSF57756">
    <property type="entry name" value="Retrovirus zinc finger-like domains"/>
    <property type="match status" value="1"/>
</dbReference>
<dbReference type="Gene3D" id="3.10.10.10">
    <property type="entry name" value="HIV Type 1 Reverse Transcriptase, subunit A, domain 1"/>
    <property type="match status" value="1"/>
</dbReference>
<reference evidence="3 4" key="1">
    <citation type="journal article" date="2014" name="Genome Biol. Evol.">
        <title>The genome of the myxosporean Thelohanellus kitauei shows adaptations to nutrient acquisition within its fish host.</title>
        <authorList>
            <person name="Yang Y."/>
            <person name="Xiong J."/>
            <person name="Zhou Z."/>
            <person name="Huo F."/>
            <person name="Miao W."/>
            <person name="Ran C."/>
            <person name="Liu Y."/>
            <person name="Zhang J."/>
            <person name="Feng J."/>
            <person name="Wang M."/>
            <person name="Wang M."/>
            <person name="Wang L."/>
            <person name="Yao B."/>
        </authorList>
    </citation>
    <scope>NUCLEOTIDE SEQUENCE [LARGE SCALE GENOMIC DNA]</scope>
    <source>
        <strain evidence="3">Wuqing</strain>
    </source>
</reference>
<dbReference type="InterPro" id="IPR050951">
    <property type="entry name" value="Retrovirus_Pol_polyprotein"/>
</dbReference>
<dbReference type="InterPro" id="IPR043128">
    <property type="entry name" value="Rev_trsase/Diguanyl_cyclase"/>
</dbReference>
<dbReference type="SMART" id="SM00343">
    <property type="entry name" value="ZnF_C2HC"/>
    <property type="match status" value="1"/>
</dbReference>
<keyword evidence="1" id="KW-0862">Zinc</keyword>